<dbReference type="GO" id="GO:0006777">
    <property type="term" value="P:Mo-molybdopterin cofactor biosynthetic process"/>
    <property type="evidence" value="ECO:0007669"/>
    <property type="project" value="UniProtKB-KW"/>
</dbReference>
<dbReference type="InterPro" id="IPR001453">
    <property type="entry name" value="MoaB/Mog_dom"/>
</dbReference>
<name>A0A6N7W9K9_9ACTO</name>
<dbReference type="SMART" id="SM00852">
    <property type="entry name" value="MoCF_biosynth"/>
    <property type="match status" value="1"/>
</dbReference>
<accession>A0A6N7W9K9</accession>
<dbReference type="PANTHER" id="PTHR43764">
    <property type="entry name" value="MOLYBDENUM COFACTOR BIOSYNTHESIS"/>
    <property type="match status" value="1"/>
</dbReference>
<dbReference type="PANTHER" id="PTHR43764:SF1">
    <property type="entry name" value="MOLYBDOPTERIN MOLYBDOTRANSFERASE"/>
    <property type="match status" value="1"/>
</dbReference>
<dbReference type="Gene3D" id="3.40.980.10">
    <property type="entry name" value="MoaB/Mog-like domain"/>
    <property type="match status" value="1"/>
</dbReference>
<organism evidence="4 5">
    <name type="scientific">Scrofimicrobium canadense</name>
    <dbReference type="NCBI Taxonomy" id="2652290"/>
    <lineage>
        <taxon>Bacteria</taxon>
        <taxon>Bacillati</taxon>
        <taxon>Actinomycetota</taxon>
        <taxon>Actinomycetes</taxon>
        <taxon>Actinomycetales</taxon>
        <taxon>Actinomycetaceae</taxon>
        <taxon>Scrofimicrobium</taxon>
    </lineage>
</organism>
<dbReference type="EMBL" id="VULO01000012">
    <property type="protein sequence ID" value="MSS85122.1"/>
    <property type="molecule type" value="Genomic_DNA"/>
</dbReference>
<keyword evidence="5" id="KW-1185">Reference proteome</keyword>
<dbReference type="Proteomes" id="UP000470875">
    <property type="component" value="Unassembled WGS sequence"/>
</dbReference>
<dbReference type="CDD" id="cd00886">
    <property type="entry name" value="MogA_MoaB"/>
    <property type="match status" value="1"/>
</dbReference>
<protein>
    <submittedName>
        <fullName evidence="4">MogA/MoaB family molybdenum cofactor biosynthesis protein</fullName>
    </submittedName>
</protein>
<comment type="caution">
    <text evidence="4">The sequence shown here is derived from an EMBL/GenBank/DDBJ whole genome shotgun (WGS) entry which is preliminary data.</text>
</comment>
<dbReference type="NCBIfam" id="TIGR00177">
    <property type="entry name" value="molyb_syn"/>
    <property type="match status" value="1"/>
</dbReference>
<dbReference type="InterPro" id="IPR051920">
    <property type="entry name" value="MPT_Adenylyltrnsfr/MoaC-Rel"/>
</dbReference>
<gene>
    <name evidence="4" type="ORF">FYJ24_10190</name>
</gene>
<dbReference type="Pfam" id="PF00994">
    <property type="entry name" value="MoCF_biosynth"/>
    <property type="match status" value="1"/>
</dbReference>
<dbReference type="SUPFAM" id="SSF53218">
    <property type="entry name" value="Molybdenum cofactor biosynthesis proteins"/>
    <property type="match status" value="1"/>
</dbReference>
<proteinExistence type="predicted"/>
<evidence type="ECO:0000313" key="4">
    <source>
        <dbReference type="EMBL" id="MSS85122.1"/>
    </source>
</evidence>
<comment type="pathway">
    <text evidence="1">Cofactor biosynthesis; molybdopterin biosynthesis.</text>
</comment>
<evidence type="ECO:0000313" key="5">
    <source>
        <dbReference type="Proteomes" id="UP000470875"/>
    </source>
</evidence>
<dbReference type="RefSeq" id="WP_154546080.1">
    <property type="nucleotide sequence ID" value="NZ_VULO01000012.1"/>
</dbReference>
<sequence length="178" mass="18520">MRPVAAVIVASDRCADGIETDTSGEFLVRSLRDCGFSCASATIIDDDESKIRAALAEALDQGARLIVTSGGTGIGPRDITPEATAPFIHRPLPALAQLITAASLEQTPLAALSRGLVGLTKDSPKTLIINAPGSLRAVECVMTTVAPLLPHLFSQLDGTDDSAGGYRPHEMAVTEVLD</sequence>
<evidence type="ECO:0000256" key="2">
    <source>
        <dbReference type="ARBA" id="ARBA00023150"/>
    </source>
</evidence>
<keyword evidence="2" id="KW-0501">Molybdenum cofactor biosynthesis</keyword>
<dbReference type="InterPro" id="IPR036425">
    <property type="entry name" value="MoaB/Mog-like_dom_sf"/>
</dbReference>
<evidence type="ECO:0000259" key="3">
    <source>
        <dbReference type="SMART" id="SM00852"/>
    </source>
</evidence>
<dbReference type="AlphaFoldDB" id="A0A6N7W9K9"/>
<reference evidence="4 5" key="1">
    <citation type="submission" date="2019-08" db="EMBL/GenBank/DDBJ databases">
        <title>In-depth cultivation of the pig gut microbiome towards novel bacterial diversity and tailored functional studies.</title>
        <authorList>
            <person name="Wylensek D."/>
            <person name="Hitch T.C.A."/>
            <person name="Clavel T."/>
        </authorList>
    </citation>
    <scope>NUCLEOTIDE SEQUENCE [LARGE SCALE GENOMIC DNA]</scope>
    <source>
        <strain evidence="4 5">WB03_NA08</strain>
    </source>
</reference>
<evidence type="ECO:0000256" key="1">
    <source>
        <dbReference type="ARBA" id="ARBA00005046"/>
    </source>
</evidence>
<feature type="domain" description="MoaB/Mog" evidence="3">
    <location>
        <begin position="6"/>
        <end position="152"/>
    </location>
</feature>